<dbReference type="InterPro" id="IPR009883">
    <property type="entry name" value="YgfX"/>
</dbReference>
<keyword evidence="1" id="KW-1133">Transmembrane helix</keyword>
<dbReference type="EMBL" id="JBAJEX010000001">
    <property type="protein sequence ID" value="MEO1765659.1"/>
    <property type="molecule type" value="Genomic_DNA"/>
</dbReference>
<proteinExistence type="predicted"/>
<dbReference type="Pfam" id="PF07254">
    <property type="entry name" value="Cpta_toxin"/>
    <property type="match status" value="1"/>
</dbReference>
<accession>A0ABV0EAR5</accession>
<organism evidence="2 3">
    <name type="scientific">Thiobacter aerophilum</name>
    <dbReference type="NCBI Taxonomy" id="3121275"/>
    <lineage>
        <taxon>Bacteria</taxon>
        <taxon>Pseudomonadati</taxon>
        <taxon>Pseudomonadota</taxon>
        <taxon>Betaproteobacteria</taxon>
        <taxon>Burkholderiales</taxon>
        <taxon>Thiobacteraceae</taxon>
        <taxon>Thiobacter</taxon>
    </lineage>
</organism>
<feature type="transmembrane region" description="Helical" evidence="1">
    <location>
        <begin position="12"/>
        <end position="32"/>
    </location>
</feature>
<feature type="transmembrane region" description="Helical" evidence="1">
    <location>
        <begin position="38"/>
        <end position="57"/>
    </location>
</feature>
<name>A0ABV0EAR5_9BURK</name>
<evidence type="ECO:0000313" key="3">
    <source>
        <dbReference type="Proteomes" id="UP001482231"/>
    </source>
</evidence>
<comment type="caution">
    <text evidence="2">The sequence shown here is derived from an EMBL/GenBank/DDBJ whole genome shotgun (WGS) entry which is preliminary data.</text>
</comment>
<evidence type="ECO:0000256" key="1">
    <source>
        <dbReference type="SAM" id="Phobius"/>
    </source>
</evidence>
<keyword evidence="1" id="KW-0812">Transmembrane</keyword>
<keyword evidence="3" id="KW-1185">Reference proteome</keyword>
<dbReference type="Proteomes" id="UP001482231">
    <property type="component" value="Unassembled WGS sequence"/>
</dbReference>
<reference evidence="2 3" key="1">
    <citation type="submission" date="2024-02" db="EMBL/GenBank/DDBJ databases">
        <title>New thermophilic sulfur-oxidizing bacteria from a hot springs of the Uzon caldera (Kamchatka, Russia).</title>
        <authorList>
            <person name="Dukat A.M."/>
            <person name="Elcheninov A.G."/>
            <person name="Frolov E.N."/>
        </authorList>
    </citation>
    <scope>NUCLEOTIDE SEQUENCE [LARGE SCALE GENOMIC DNA]</scope>
    <source>
        <strain evidence="2 3">AK1</strain>
    </source>
</reference>
<gene>
    <name evidence="2" type="ORF">V6E02_00285</name>
</gene>
<dbReference type="RefSeq" id="WP_347306009.1">
    <property type="nucleotide sequence ID" value="NZ_JBAJEX010000001.1"/>
</dbReference>
<evidence type="ECO:0000313" key="2">
    <source>
        <dbReference type="EMBL" id="MEO1765659.1"/>
    </source>
</evidence>
<keyword evidence="1" id="KW-0472">Membrane</keyword>
<protein>
    <submittedName>
        <fullName evidence="2">Protein YgfX</fullName>
    </submittedName>
</protein>
<sequence length="157" mass="17853">MLSLVIRPAPRLMLLLALLYASAGLCVVVVPLPRPLQLMLLTMLLLAAAHSIWLHGLGRHRRAIQRLELDAQGQLYVIDGTGQPQRARVSAASFVTPWLTVLDFATERGRRTLLIMPERVDAEAYRRLRVWLRWGWRAEPSNTVDQDLEVTTSRREP</sequence>